<protein>
    <submittedName>
        <fullName evidence="2">Uncharacterized protein</fullName>
    </submittedName>
</protein>
<name>A0A9D5A6M0_PEA</name>
<evidence type="ECO:0000256" key="1">
    <source>
        <dbReference type="SAM" id="MobiDB-lite"/>
    </source>
</evidence>
<feature type="compositionally biased region" description="Polar residues" evidence="1">
    <location>
        <begin position="37"/>
        <end position="51"/>
    </location>
</feature>
<keyword evidence="3" id="KW-1185">Reference proteome</keyword>
<dbReference type="Gramene" id="Psat6g103240.1">
    <property type="protein sequence ID" value="Psat6g103240.1.cds"/>
    <property type="gene ID" value="Psat6g103240"/>
</dbReference>
<dbReference type="EMBL" id="JAMSHJ010000006">
    <property type="protein sequence ID" value="KAI5397419.1"/>
    <property type="molecule type" value="Genomic_DNA"/>
</dbReference>
<feature type="region of interest" description="Disordered" evidence="1">
    <location>
        <begin position="1"/>
        <end position="71"/>
    </location>
</feature>
<comment type="caution">
    <text evidence="2">The sequence shown here is derived from an EMBL/GenBank/DDBJ whole genome shotgun (WGS) entry which is preliminary data.</text>
</comment>
<reference evidence="2 3" key="1">
    <citation type="journal article" date="2022" name="Nat. Genet.">
        <title>Improved pea reference genome and pan-genome highlight genomic features and evolutionary characteristics.</title>
        <authorList>
            <person name="Yang T."/>
            <person name="Liu R."/>
            <person name="Luo Y."/>
            <person name="Hu S."/>
            <person name="Wang D."/>
            <person name="Wang C."/>
            <person name="Pandey M.K."/>
            <person name="Ge S."/>
            <person name="Xu Q."/>
            <person name="Li N."/>
            <person name="Li G."/>
            <person name="Huang Y."/>
            <person name="Saxena R.K."/>
            <person name="Ji Y."/>
            <person name="Li M."/>
            <person name="Yan X."/>
            <person name="He Y."/>
            <person name="Liu Y."/>
            <person name="Wang X."/>
            <person name="Xiang C."/>
            <person name="Varshney R.K."/>
            <person name="Ding H."/>
            <person name="Gao S."/>
            <person name="Zong X."/>
        </authorList>
    </citation>
    <scope>NUCLEOTIDE SEQUENCE [LARGE SCALE GENOMIC DNA]</scope>
    <source>
        <strain evidence="2 3">cv. Zhongwan 6</strain>
    </source>
</reference>
<evidence type="ECO:0000313" key="2">
    <source>
        <dbReference type="EMBL" id="KAI5397419.1"/>
    </source>
</evidence>
<accession>A0A9D5A6M0</accession>
<feature type="compositionally biased region" description="Basic and acidic residues" evidence="1">
    <location>
        <begin position="27"/>
        <end position="36"/>
    </location>
</feature>
<dbReference type="AlphaFoldDB" id="A0A9D5A6M0"/>
<dbReference type="Gramene" id="Psat06G0329000-T1">
    <property type="protein sequence ID" value="KAI5397419.1"/>
    <property type="gene ID" value="KIW84_063290"/>
</dbReference>
<feature type="compositionally biased region" description="Basic and acidic residues" evidence="1">
    <location>
        <begin position="55"/>
        <end position="68"/>
    </location>
</feature>
<evidence type="ECO:0000313" key="3">
    <source>
        <dbReference type="Proteomes" id="UP001058974"/>
    </source>
</evidence>
<proteinExistence type="predicted"/>
<dbReference type="Proteomes" id="UP001058974">
    <property type="component" value="Chromosome 6"/>
</dbReference>
<sequence>MGKEMGNDNTSAVKEEDNISEVNYKNIIEDTSEHANEISQEENQNVPTSSLAKDIPQDVHDADDDVKGKKTQTISISEANDAYDIHMKNQMHPKPEEDVMEKARTELGQVSMQEEIHGNDVEEKTQEEIRGDDVEEKIQSISTAIFANGGYETRDSVTRLSTESNPDNLNITSQMQKSPSFNLNLRIESKREESDQIPLLCKSANDILSNKLSQNLTNSMPHDENDHIEEKIVTMERSYSEVSKSSFIGFSKEEDEEANDLLVMEQIQDNNAGSRMEVLSSTSPKGKEKGKSMSYFLTSCMCCATLPN</sequence>
<gene>
    <name evidence="2" type="ORF">KIW84_063290</name>
</gene>
<organism evidence="2 3">
    <name type="scientific">Pisum sativum</name>
    <name type="common">Garden pea</name>
    <name type="synonym">Lathyrus oleraceus</name>
    <dbReference type="NCBI Taxonomy" id="3888"/>
    <lineage>
        <taxon>Eukaryota</taxon>
        <taxon>Viridiplantae</taxon>
        <taxon>Streptophyta</taxon>
        <taxon>Embryophyta</taxon>
        <taxon>Tracheophyta</taxon>
        <taxon>Spermatophyta</taxon>
        <taxon>Magnoliopsida</taxon>
        <taxon>eudicotyledons</taxon>
        <taxon>Gunneridae</taxon>
        <taxon>Pentapetalae</taxon>
        <taxon>rosids</taxon>
        <taxon>fabids</taxon>
        <taxon>Fabales</taxon>
        <taxon>Fabaceae</taxon>
        <taxon>Papilionoideae</taxon>
        <taxon>50 kb inversion clade</taxon>
        <taxon>NPAAA clade</taxon>
        <taxon>Hologalegina</taxon>
        <taxon>IRL clade</taxon>
        <taxon>Fabeae</taxon>
        <taxon>Lathyrus</taxon>
    </lineage>
</organism>